<dbReference type="Proteomes" id="UP001565243">
    <property type="component" value="Unassembled WGS sequence"/>
</dbReference>
<feature type="domain" description="Tle cognate immunity protein 4 N-terminal" evidence="2">
    <location>
        <begin position="5"/>
        <end position="99"/>
    </location>
</feature>
<gene>
    <name evidence="3" type="ORF">AB6T85_23725</name>
</gene>
<dbReference type="RefSeq" id="WP_369897058.1">
    <property type="nucleotide sequence ID" value="NZ_JBGFFX010000032.1"/>
</dbReference>
<evidence type="ECO:0000259" key="1">
    <source>
        <dbReference type="Pfam" id="PF18426"/>
    </source>
</evidence>
<dbReference type="InterPro" id="IPR040761">
    <property type="entry name" value="Tli4_N"/>
</dbReference>
<organism evidence="3 4">
    <name type="scientific">Erwinia aeris</name>
    <dbReference type="NCBI Taxonomy" id="3239803"/>
    <lineage>
        <taxon>Bacteria</taxon>
        <taxon>Pseudomonadati</taxon>
        <taxon>Pseudomonadota</taxon>
        <taxon>Gammaproteobacteria</taxon>
        <taxon>Enterobacterales</taxon>
        <taxon>Erwiniaceae</taxon>
        <taxon>Erwinia</taxon>
    </lineage>
</organism>
<comment type="caution">
    <text evidence="3">The sequence shown here is derived from an EMBL/GenBank/DDBJ whole genome shotgun (WGS) entry which is preliminary data.</text>
</comment>
<dbReference type="Pfam" id="PF18443">
    <property type="entry name" value="Tli4_N"/>
    <property type="match status" value="1"/>
</dbReference>
<feature type="domain" description="Tle cognate immunity protein 4 C-terminal" evidence="1">
    <location>
        <begin position="103"/>
        <end position="128"/>
    </location>
</feature>
<feature type="non-terminal residue" evidence="3">
    <location>
        <position position="1"/>
    </location>
</feature>
<accession>A0ABV4EF69</accession>
<reference evidence="3 4" key="1">
    <citation type="submission" date="2024-07" db="EMBL/GenBank/DDBJ databases">
        <authorList>
            <person name="Hebao G."/>
        </authorList>
    </citation>
    <scope>NUCLEOTIDE SEQUENCE [LARGE SCALE GENOMIC DNA]</scope>
    <source>
        <strain evidence="3 4">ACCC 02193</strain>
    </source>
</reference>
<dbReference type="Pfam" id="PF18426">
    <property type="entry name" value="Tli4_C"/>
    <property type="match status" value="1"/>
</dbReference>
<feature type="non-terminal residue" evidence="3">
    <location>
        <position position="129"/>
    </location>
</feature>
<dbReference type="InterPro" id="IPR041290">
    <property type="entry name" value="Tli4_C"/>
</dbReference>
<proteinExistence type="predicted"/>
<evidence type="ECO:0000313" key="3">
    <source>
        <dbReference type="EMBL" id="MEY8773416.1"/>
    </source>
</evidence>
<sequence>NKAEYAPYLKEVIVLPDGRGVIYDHNEPGTPDIYRQLEAHVYVNNVAFVITTEFRDFSGEKNKEKKIKYLARGFTEADANTKPARLAALQSLISRLSGRKDEEIPKEKGVCIPNGFIRDDGAKHIEKVT</sequence>
<dbReference type="EMBL" id="JBGFFX010000032">
    <property type="protein sequence ID" value="MEY8773416.1"/>
    <property type="molecule type" value="Genomic_DNA"/>
</dbReference>
<protein>
    <submittedName>
        <fullName evidence="3">T6SS immunity protein Tli4 family protein</fullName>
    </submittedName>
</protein>
<keyword evidence="4" id="KW-1185">Reference proteome</keyword>
<name>A0ABV4EF69_9GAMM</name>
<evidence type="ECO:0000259" key="2">
    <source>
        <dbReference type="Pfam" id="PF18443"/>
    </source>
</evidence>
<evidence type="ECO:0000313" key="4">
    <source>
        <dbReference type="Proteomes" id="UP001565243"/>
    </source>
</evidence>